<evidence type="ECO:0000256" key="1">
    <source>
        <dbReference type="SAM" id="Phobius"/>
    </source>
</evidence>
<dbReference type="EMBL" id="CP021063">
    <property type="protein sequence ID" value="ARP61589.1"/>
    <property type="molecule type" value="Genomic_DNA"/>
</dbReference>
<name>A0A1W6WZ66_BACTU</name>
<dbReference type="AlphaFoldDB" id="A0A1W6WZ66"/>
<reference evidence="2 3" key="1">
    <citation type="submission" date="2017-04" db="EMBL/GenBank/DDBJ databases">
        <title>Complete Genome Sequence of Bacillus thuringiensis type Strain ATCC 10792.</title>
        <authorList>
            <person name="Oh D.-H."/>
            <person name="Park B.-J."/>
            <person name="Shuai W."/>
            <person name="Chelliah R."/>
        </authorList>
    </citation>
    <scope>NUCLEOTIDE SEQUENCE [LARGE SCALE GENOMIC DNA]</scope>
    <source>
        <strain evidence="2 3">ATCC 10792</strain>
        <plasmid evidence="2 3">poh2</plasmid>
    </source>
</reference>
<keyword evidence="1" id="KW-1133">Transmembrane helix</keyword>
<proteinExistence type="predicted"/>
<evidence type="ECO:0000313" key="3">
    <source>
        <dbReference type="Proteomes" id="UP000194143"/>
    </source>
</evidence>
<evidence type="ECO:0000313" key="2">
    <source>
        <dbReference type="EMBL" id="ARP61589.1"/>
    </source>
</evidence>
<keyword evidence="1" id="KW-0472">Membrane</keyword>
<feature type="transmembrane region" description="Helical" evidence="1">
    <location>
        <begin position="70"/>
        <end position="87"/>
    </location>
</feature>
<sequence length="119" mass="13432">MALTPYNLLKACTGVSEANKEICVAHSIKHRDNYREYAHATLCKFLLSLPRKAHAGRTGKNKRSKAESRLTPTFFIYIIFAFALRTVTYRRITKQKTGQSFPFGLTCFLLSDSGKLARG</sequence>
<geneLocation type="plasmid" evidence="2 3">
    <name>poh2</name>
</geneLocation>
<keyword evidence="3" id="KW-1185">Reference proteome</keyword>
<dbReference type="Proteomes" id="UP000194143">
    <property type="component" value="Plasmid poh2"/>
</dbReference>
<gene>
    <name evidence="2" type="ORF">CAB88_31760</name>
</gene>
<keyword evidence="1" id="KW-0812">Transmembrane</keyword>
<keyword evidence="2" id="KW-0614">Plasmid</keyword>
<dbReference type="KEGG" id="bthy:AQ980_31360"/>
<organism evidence="2 3">
    <name type="scientific">Bacillus thuringiensis</name>
    <dbReference type="NCBI Taxonomy" id="1428"/>
    <lineage>
        <taxon>Bacteria</taxon>
        <taxon>Bacillati</taxon>
        <taxon>Bacillota</taxon>
        <taxon>Bacilli</taxon>
        <taxon>Bacillales</taxon>
        <taxon>Bacillaceae</taxon>
        <taxon>Bacillus</taxon>
        <taxon>Bacillus cereus group</taxon>
    </lineage>
</organism>
<protein>
    <submittedName>
        <fullName evidence="2">Uncharacterized protein</fullName>
    </submittedName>
</protein>
<accession>A0A1W6WZ66</accession>